<protein>
    <submittedName>
        <fullName evidence="2">Uncharacterized protein</fullName>
    </submittedName>
</protein>
<dbReference type="EMBL" id="SJPW01000004">
    <property type="protein sequence ID" value="TWU54975.1"/>
    <property type="molecule type" value="Genomic_DNA"/>
</dbReference>
<evidence type="ECO:0000313" key="3">
    <source>
        <dbReference type="Proteomes" id="UP000318288"/>
    </source>
</evidence>
<gene>
    <name evidence="2" type="ORF">Poly51_37240</name>
</gene>
<comment type="caution">
    <text evidence="2">The sequence shown here is derived from an EMBL/GenBank/DDBJ whole genome shotgun (WGS) entry which is preliminary data.</text>
</comment>
<name>A0A5C6F1L6_9BACT</name>
<organism evidence="2 3">
    <name type="scientific">Rubripirellula tenax</name>
    <dbReference type="NCBI Taxonomy" id="2528015"/>
    <lineage>
        <taxon>Bacteria</taxon>
        <taxon>Pseudomonadati</taxon>
        <taxon>Planctomycetota</taxon>
        <taxon>Planctomycetia</taxon>
        <taxon>Pirellulales</taxon>
        <taxon>Pirellulaceae</taxon>
        <taxon>Rubripirellula</taxon>
    </lineage>
</organism>
<proteinExistence type="predicted"/>
<accession>A0A5C6F1L6</accession>
<dbReference type="Proteomes" id="UP000318288">
    <property type="component" value="Unassembled WGS sequence"/>
</dbReference>
<evidence type="ECO:0000256" key="1">
    <source>
        <dbReference type="SAM" id="MobiDB-lite"/>
    </source>
</evidence>
<evidence type="ECO:0000313" key="2">
    <source>
        <dbReference type="EMBL" id="TWU54975.1"/>
    </source>
</evidence>
<feature type="compositionally biased region" description="Basic residues" evidence="1">
    <location>
        <begin position="15"/>
        <end position="27"/>
    </location>
</feature>
<sequence length="133" mass="15132">MSHIKKAFDIAVSTRGRRRIQTKRPRRQPSPPQLPHIAKLMALAIRLDDLLETGQLRDQAEIARTAGITRARVTQILNLAGLAPDIQQALLDLQPTTDTKPKFRERELRQIAVEPNWSKQRTAWKRLVASKAT</sequence>
<keyword evidence="3" id="KW-1185">Reference proteome</keyword>
<dbReference type="AlphaFoldDB" id="A0A5C6F1L6"/>
<dbReference type="SUPFAM" id="SSF109709">
    <property type="entry name" value="KorB DNA-binding domain-like"/>
    <property type="match status" value="1"/>
</dbReference>
<feature type="region of interest" description="Disordered" evidence="1">
    <location>
        <begin position="15"/>
        <end position="34"/>
    </location>
</feature>
<dbReference type="Gene3D" id="1.10.10.2830">
    <property type="match status" value="1"/>
</dbReference>
<reference evidence="2 3" key="1">
    <citation type="submission" date="2019-02" db="EMBL/GenBank/DDBJ databases">
        <title>Deep-cultivation of Planctomycetes and their phenomic and genomic characterization uncovers novel biology.</title>
        <authorList>
            <person name="Wiegand S."/>
            <person name="Jogler M."/>
            <person name="Boedeker C."/>
            <person name="Pinto D."/>
            <person name="Vollmers J."/>
            <person name="Rivas-Marin E."/>
            <person name="Kohn T."/>
            <person name="Peeters S.H."/>
            <person name="Heuer A."/>
            <person name="Rast P."/>
            <person name="Oberbeckmann S."/>
            <person name="Bunk B."/>
            <person name="Jeske O."/>
            <person name="Meyerdierks A."/>
            <person name="Storesund J.E."/>
            <person name="Kallscheuer N."/>
            <person name="Luecker S."/>
            <person name="Lage O.M."/>
            <person name="Pohl T."/>
            <person name="Merkel B.J."/>
            <person name="Hornburger P."/>
            <person name="Mueller R.-W."/>
            <person name="Bruemmer F."/>
            <person name="Labrenz M."/>
            <person name="Spormann A.M."/>
            <person name="Op Den Camp H."/>
            <person name="Overmann J."/>
            <person name="Amann R."/>
            <person name="Jetten M.S.M."/>
            <person name="Mascher T."/>
            <person name="Medema M.H."/>
            <person name="Devos D.P."/>
            <person name="Kaster A.-K."/>
            <person name="Ovreas L."/>
            <person name="Rohde M."/>
            <person name="Galperin M.Y."/>
            <person name="Jogler C."/>
        </authorList>
    </citation>
    <scope>NUCLEOTIDE SEQUENCE [LARGE SCALE GENOMIC DNA]</scope>
    <source>
        <strain evidence="2 3">Poly51</strain>
    </source>
</reference>